<gene>
    <name evidence="2" type="ORF">G6O67_001894</name>
</gene>
<evidence type="ECO:0000313" key="2">
    <source>
        <dbReference type="EMBL" id="KAF4509962.1"/>
    </source>
</evidence>
<sequence length="521" mass="56907">MSANTDPALNNARPMTPLDAPHAVYDAMGIPRIHAGSQPVDQQAAFRLFYPNGLPMIYNMDHGKDSGGVVSTYLENNLPVRFYSHPPHYAAAKFSTYHGEKPFRIVGDLLPHRRVHLWNKDELQSVCNSLRSIFRGDMKWLQRPGCWEHLWEFFDAHDLYHYGALNLWNLMNTLYHENCCIAQGWNAEMALDIGYFVGDWIKMPGKEELLKAWKEQDGPVWTIISADDWKKISNLNDEGTSLLRSALLHRRDMLLAGDDGPSNANKPPTDMMTACQSGDLVNWLADAQVFAHNGLPSPPSWEPVEGSPTGMNAAATPWRPITPKEAPVSKSSAVEALQKSADAATTKRRGTAVPASAPIVAMGSSKPPPGWEKRIAESAAPKTATEAPAEEPKPMPAAEPVHPKDGQGAKKADAQDPEVALVAEEPAATGSSSDGRVVSKSSQTKSSQTKSSQSQTRDARAPSTVPKLTKLTESKENKPESKLERKSDRPHKRVNIANDGKKGCAPVAHPHMAPVSEPLSA</sequence>
<proteinExistence type="predicted"/>
<comment type="caution">
    <text evidence="2">The sequence shown here is derived from an EMBL/GenBank/DDBJ whole genome shotgun (WGS) entry which is preliminary data.</text>
</comment>
<dbReference type="AlphaFoldDB" id="A0A8H4PT75"/>
<organism evidence="2 3">
    <name type="scientific">Ophiocordyceps sinensis</name>
    <dbReference type="NCBI Taxonomy" id="72228"/>
    <lineage>
        <taxon>Eukaryota</taxon>
        <taxon>Fungi</taxon>
        <taxon>Dikarya</taxon>
        <taxon>Ascomycota</taxon>
        <taxon>Pezizomycotina</taxon>
        <taxon>Sordariomycetes</taxon>
        <taxon>Hypocreomycetidae</taxon>
        <taxon>Hypocreales</taxon>
        <taxon>Ophiocordycipitaceae</taxon>
        <taxon>Ophiocordyceps</taxon>
    </lineage>
</organism>
<evidence type="ECO:0000313" key="3">
    <source>
        <dbReference type="Proteomes" id="UP000557566"/>
    </source>
</evidence>
<protein>
    <submittedName>
        <fullName evidence="2">Uncharacterized protein</fullName>
    </submittedName>
</protein>
<evidence type="ECO:0000256" key="1">
    <source>
        <dbReference type="SAM" id="MobiDB-lite"/>
    </source>
</evidence>
<name>A0A8H4PT75_9HYPO</name>
<feature type="compositionally biased region" description="Basic and acidic residues" evidence="1">
    <location>
        <begin position="470"/>
        <end position="487"/>
    </location>
</feature>
<accession>A0A8H4PT75</accession>
<feature type="compositionally biased region" description="Low complexity" evidence="1">
    <location>
        <begin position="417"/>
        <end position="456"/>
    </location>
</feature>
<feature type="compositionally biased region" description="Low complexity" evidence="1">
    <location>
        <begin position="377"/>
        <end position="387"/>
    </location>
</feature>
<dbReference type="OrthoDB" id="3941926at2759"/>
<feature type="compositionally biased region" description="Basic and acidic residues" evidence="1">
    <location>
        <begin position="401"/>
        <end position="414"/>
    </location>
</feature>
<dbReference type="Proteomes" id="UP000557566">
    <property type="component" value="Unassembled WGS sequence"/>
</dbReference>
<feature type="region of interest" description="Disordered" evidence="1">
    <location>
        <begin position="317"/>
        <end position="521"/>
    </location>
</feature>
<keyword evidence="3" id="KW-1185">Reference proteome</keyword>
<dbReference type="EMBL" id="JAAVMX010000003">
    <property type="protein sequence ID" value="KAF4509962.1"/>
    <property type="molecule type" value="Genomic_DNA"/>
</dbReference>
<reference evidence="2 3" key="1">
    <citation type="journal article" date="2020" name="Genome Biol. Evol.">
        <title>A new high-quality draft genome assembly of the Chinese cordyceps Ophiocordyceps sinensis.</title>
        <authorList>
            <person name="Shu R."/>
            <person name="Zhang J."/>
            <person name="Meng Q."/>
            <person name="Zhang H."/>
            <person name="Zhou G."/>
            <person name="Li M."/>
            <person name="Wu P."/>
            <person name="Zhao Y."/>
            <person name="Chen C."/>
            <person name="Qin Q."/>
        </authorList>
    </citation>
    <scope>NUCLEOTIDE SEQUENCE [LARGE SCALE GENOMIC DNA]</scope>
    <source>
        <strain evidence="2 3">IOZ07</strain>
    </source>
</reference>